<dbReference type="InterPro" id="IPR027417">
    <property type="entry name" value="P-loop_NTPase"/>
</dbReference>
<dbReference type="CDD" id="cd14014">
    <property type="entry name" value="STKc_PknB_like"/>
    <property type="match status" value="1"/>
</dbReference>
<dbReference type="Gene3D" id="3.40.50.2300">
    <property type="match status" value="1"/>
</dbReference>
<dbReference type="InterPro" id="IPR011006">
    <property type="entry name" value="CheY-like_superfamily"/>
</dbReference>
<dbReference type="InterPro" id="IPR041664">
    <property type="entry name" value="AAA_16"/>
</dbReference>
<keyword evidence="5" id="KW-0418">Kinase</keyword>
<dbReference type="PROSITE" id="PS50109">
    <property type="entry name" value="HIS_KIN"/>
    <property type="match status" value="1"/>
</dbReference>
<dbReference type="PROSITE" id="PS50110">
    <property type="entry name" value="RESPONSE_REGULATORY"/>
    <property type="match status" value="1"/>
</dbReference>
<protein>
    <recommendedName>
        <fullName evidence="2">histidine kinase</fullName>
        <ecNumber evidence="2">2.7.13.3</ecNumber>
    </recommendedName>
</protein>
<feature type="domain" description="Histidine kinase" evidence="10">
    <location>
        <begin position="1510"/>
        <end position="1732"/>
    </location>
</feature>
<dbReference type="SMART" id="SM00065">
    <property type="entry name" value="GAF"/>
    <property type="match status" value="1"/>
</dbReference>
<dbReference type="SMART" id="SM00388">
    <property type="entry name" value="HisKA"/>
    <property type="match status" value="1"/>
</dbReference>
<feature type="compositionally biased region" description="Basic and acidic residues" evidence="8">
    <location>
        <begin position="1976"/>
        <end position="1989"/>
    </location>
</feature>
<dbReference type="InterPro" id="IPR005467">
    <property type="entry name" value="His_kinase_dom"/>
</dbReference>
<reference evidence="12 13" key="1">
    <citation type="submission" date="2023-01" db="EMBL/GenBank/DDBJ databases">
        <title>Minimal conservation of predation-associated metabolite biosynthetic gene clusters underscores biosynthetic potential of Myxococcota including descriptions for ten novel species: Archangium lansinium sp. nov., Myxococcus landrumus sp. nov., Nannocystis bai.</title>
        <authorList>
            <person name="Ahearne A."/>
            <person name="Stevens C."/>
            <person name="Dowd S."/>
        </authorList>
    </citation>
    <scope>NUCLEOTIDE SEQUENCE [LARGE SCALE GENOMIC DNA]</scope>
    <source>
        <strain evidence="12 13">WIWO2</strain>
    </source>
</reference>
<evidence type="ECO:0000256" key="6">
    <source>
        <dbReference type="PROSITE-ProRule" id="PRU00169"/>
    </source>
</evidence>
<evidence type="ECO:0000256" key="4">
    <source>
        <dbReference type="ARBA" id="ARBA00022679"/>
    </source>
</evidence>
<dbReference type="InterPro" id="IPR036097">
    <property type="entry name" value="HisK_dim/P_sf"/>
</dbReference>
<dbReference type="Gene3D" id="3.40.50.300">
    <property type="entry name" value="P-loop containing nucleotide triphosphate hydrolases"/>
    <property type="match status" value="1"/>
</dbReference>
<dbReference type="EC" id="2.7.13.3" evidence="2"/>
<dbReference type="PANTHER" id="PTHR43642">
    <property type="entry name" value="HYBRID SIGNAL TRANSDUCTION HISTIDINE KINASE G"/>
    <property type="match status" value="1"/>
</dbReference>
<dbReference type="PRINTS" id="PR00344">
    <property type="entry name" value="BCTRLSENSOR"/>
</dbReference>
<dbReference type="PANTHER" id="PTHR43642:SF1">
    <property type="entry name" value="HYBRID SIGNAL TRANSDUCTION HISTIDINE KINASE G"/>
    <property type="match status" value="1"/>
</dbReference>
<name>A0ABT5CEN0_9BACT</name>
<dbReference type="Pfam" id="PF00072">
    <property type="entry name" value="Response_reg"/>
    <property type="match status" value="1"/>
</dbReference>
<dbReference type="InterPro" id="IPR053159">
    <property type="entry name" value="Hybrid_Histidine_Kinase"/>
</dbReference>
<dbReference type="Pfam" id="PF13191">
    <property type="entry name" value="AAA_16"/>
    <property type="match status" value="1"/>
</dbReference>
<dbReference type="InterPro" id="IPR011009">
    <property type="entry name" value="Kinase-like_dom_sf"/>
</dbReference>
<dbReference type="InterPro" id="IPR000719">
    <property type="entry name" value="Prot_kinase_dom"/>
</dbReference>
<dbReference type="InterPro" id="IPR036890">
    <property type="entry name" value="HATPase_C_sf"/>
</dbReference>
<dbReference type="SUPFAM" id="SSF52172">
    <property type="entry name" value="CheY-like"/>
    <property type="match status" value="1"/>
</dbReference>
<evidence type="ECO:0000259" key="9">
    <source>
        <dbReference type="PROSITE" id="PS50011"/>
    </source>
</evidence>
<dbReference type="EMBL" id="JAQNDK010000006">
    <property type="protein sequence ID" value="MDC0684887.1"/>
    <property type="molecule type" value="Genomic_DNA"/>
</dbReference>
<evidence type="ECO:0000256" key="2">
    <source>
        <dbReference type="ARBA" id="ARBA00012438"/>
    </source>
</evidence>
<feature type="coiled-coil region" evidence="7">
    <location>
        <begin position="716"/>
        <end position="743"/>
    </location>
</feature>
<evidence type="ECO:0000256" key="5">
    <source>
        <dbReference type="ARBA" id="ARBA00022777"/>
    </source>
</evidence>
<evidence type="ECO:0000259" key="11">
    <source>
        <dbReference type="PROSITE" id="PS50110"/>
    </source>
</evidence>
<dbReference type="Gene3D" id="1.10.287.130">
    <property type="match status" value="1"/>
</dbReference>
<evidence type="ECO:0000256" key="3">
    <source>
        <dbReference type="ARBA" id="ARBA00022553"/>
    </source>
</evidence>
<keyword evidence="13" id="KW-1185">Reference proteome</keyword>
<dbReference type="SUPFAM" id="SSF56112">
    <property type="entry name" value="Protein kinase-like (PK-like)"/>
    <property type="match status" value="1"/>
</dbReference>
<proteinExistence type="predicted"/>
<keyword evidence="3 6" id="KW-0597">Phosphoprotein</keyword>
<keyword evidence="7" id="KW-0175">Coiled coil</keyword>
<dbReference type="CDD" id="cd16922">
    <property type="entry name" value="HATPase_EvgS-ArcB-TorS-like"/>
    <property type="match status" value="1"/>
</dbReference>
<dbReference type="CDD" id="cd00082">
    <property type="entry name" value="HisKA"/>
    <property type="match status" value="1"/>
</dbReference>
<comment type="caution">
    <text evidence="12">The sequence shown here is derived from an EMBL/GenBank/DDBJ whole genome shotgun (WGS) entry which is preliminary data.</text>
</comment>
<dbReference type="InterPro" id="IPR003018">
    <property type="entry name" value="GAF"/>
</dbReference>
<dbReference type="SUPFAM" id="SSF55874">
    <property type="entry name" value="ATPase domain of HSP90 chaperone/DNA topoisomerase II/histidine kinase"/>
    <property type="match status" value="1"/>
</dbReference>
<feature type="domain" description="Response regulatory" evidence="11">
    <location>
        <begin position="1756"/>
        <end position="1872"/>
    </location>
</feature>
<dbReference type="SMART" id="SM00387">
    <property type="entry name" value="HATPase_c"/>
    <property type="match status" value="1"/>
</dbReference>
<sequence>MEYVLGEVLHSGADMRIVRATHAKTGGKVVLKLPHGEPPSPRAREQLKHEHAVLRALDVPGVIRALGLEEHDRKPVLVLEAWGDTSLARVLDQGPLPLGVALRLGAALARSLGEVHRRGLLHRDIKPHNVLVDAERTHTCLIDFGLATFWTPQLAAQTSVEAISGTLAYMAPEQTGRMNRALDARADLYALGATLYQLLTGALPFDATDALELIHAHIARAPVPPHERAPERSIPEAVSAIVLKLMAKSPEHRYQTADGAAWDLERAARAWVETGTVAPFPLAKRDWDDRGRAPSRLFGRERESAALAALFDEACRGATVLALVAGPSGVGKSALVQALQEKVRARRGIFASGKFDQLQRSTPYAALAQALRSVVRRRLSDSAEVLERWRQAWQEAAGPNGQILVELMPELVHILGEPRPLVELGPMEAKLRFQTTVLRFVRTLATAEHPLVLFIDDLQWADPASLSLLGELLKGPAGQHLLVVGAYRDEAVGPEQPLNALLDASAAPGAMTGRIALSPLGAEAVAAMVADMLDRPAAEVEELSRLVKDKTDGSPFFVGQFLQLLHERKLLSRDAETGRWQWQREAIERAGITDNVVSLLTRRLERLSPELRRALQTAACVGDRFDAELLAHLLGQQAETVSALLAEAAREGLLVHAGEREHEAYAFVHDRVQQAAYEVLTAEQRLALHLSIGRALRAKYGFACADGELFATLYHRNRGVERLTEAEEKRDLAEQNLRAGQRANASAAYAQAMAFLGTAASLLGEEGWTEAPETTFEVHLVMAEALWLAAQIDEAERLFLRCIERAREPTERARVASIFIGCLHTVGRFAQGIELGLSAMAWLGRPLPRTPEDQQALLGAIIAEIEPAVERMTVEDWKALPMSTDRAHALRCTLLEVLGTCAAFWMPSLSRCCRPMIVLETLRHGLTKSSFAGVANTALLLSYALGKVPLGRRLTEAMLAFIDQHDVSRAVALLSGALASMYWTPPSKVGELFARAARTAAEERDLSYEAYSELCGVMLRLFTGADLDRVARDFDRMSCRDLMATAFRDILARSVDALSQAQAAHAVEQTLEELARHVRGVKPQLFYAGTMAGFTGLHLGADTRAIEAALAIEPAWQASWGTPPLLAFTFTLCVAGAHALPTATAEQRALLEDRLAFHGARLSLWAESCPETFEAMRLLMEAGLARAREEHEEAERLYDRTIEQARDDGLIDAEALGLRLAGEHRLARGQRALARAYLSAAHDAYLRWGALAAAAQLVQRYPDSIAASGRPALAAGTSEGEPPDGASLPTSTTITDRTLHAYLDIASALRAAQALSGDRNLGSLVGRMLRLLAEHSGAERAVLALMQGGELVIAALLTVNPRQVKLALNEPVAGSTRLPATLVQYVARSKEPVVLGQAARDSRFDEDPYLLAHRPGSVLAVPLVHQGRLSGVMYLEHPRVQDAFPEARVELVTLLGALAATAVENATFYTELSAYSERLAREVEQRTAELEAAKQTADHASRAKSEFLSSMSHELRTPLNSILGYAQLLGRLPDLPAKAADSARIIHTAGTHLLGLINDVLDLAKIEAGKMDVRPTAVDLPTLLRTVANLCRVRAVEKGLSFAYERVGPERLGVRADEKRLMQVLLNLLGNAIKFTEQGGVTLRVEVQEPPQDRWRTVRFQIKDTGPGIAPEHLGCIFEAFEQVGDEKRHAEGTGLGLAITKKLIERLGGSIEVDSQLGHGSVFTVTLRLLEVAAAKASAGLSWEAILGYEGERRTILVVDDKAENRALLRDLLEPLGFELLEADSGERALALAVERTPDVIVLDLAMPGMDGCEATRRLRQRPELARVAIIASSASISEAERQTSLSAGCDDFLPKPVQAGALLELLRATLQLEWKRQAGPGAAVTMPSMTDEELCTLPAPRAQELARLVELANRGLVSQVLNELDRLEEADQQLGAWSGQVRAVARSFQVKRLRGLLQAQLRYGIKPAPPTAQPERRQWRARPGEKF</sequence>
<dbReference type="Pfam" id="PF02518">
    <property type="entry name" value="HATPase_c"/>
    <property type="match status" value="1"/>
</dbReference>
<dbReference type="InterPro" id="IPR001789">
    <property type="entry name" value="Sig_transdc_resp-reg_receiver"/>
</dbReference>
<evidence type="ECO:0000313" key="12">
    <source>
        <dbReference type="EMBL" id="MDC0684887.1"/>
    </source>
</evidence>
<dbReference type="InterPro" id="IPR003661">
    <property type="entry name" value="HisK_dim/P_dom"/>
</dbReference>
<dbReference type="Gene3D" id="3.30.450.40">
    <property type="match status" value="1"/>
</dbReference>
<dbReference type="Pfam" id="PF00069">
    <property type="entry name" value="Pkinase"/>
    <property type="match status" value="1"/>
</dbReference>
<dbReference type="PROSITE" id="PS00108">
    <property type="entry name" value="PROTEIN_KINASE_ST"/>
    <property type="match status" value="1"/>
</dbReference>
<feature type="modified residue" description="4-aspartylphosphate" evidence="6">
    <location>
        <position position="1805"/>
    </location>
</feature>
<evidence type="ECO:0000256" key="1">
    <source>
        <dbReference type="ARBA" id="ARBA00000085"/>
    </source>
</evidence>
<gene>
    <name evidence="12" type="ORF">POL72_44635</name>
</gene>
<dbReference type="SMART" id="SM00448">
    <property type="entry name" value="REC"/>
    <property type="match status" value="1"/>
</dbReference>
<dbReference type="Gene3D" id="3.30.565.10">
    <property type="entry name" value="Histidine kinase-like ATPase, C-terminal domain"/>
    <property type="match status" value="1"/>
</dbReference>
<dbReference type="Pfam" id="PF01590">
    <property type="entry name" value="GAF"/>
    <property type="match status" value="1"/>
</dbReference>
<dbReference type="Pfam" id="PF00512">
    <property type="entry name" value="HisKA"/>
    <property type="match status" value="1"/>
</dbReference>
<accession>A0ABT5CEN0</accession>
<dbReference type="SUPFAM" id="SSF52540">
    <property type="entry name" value="P-loop containing nucleoside triphosphate hydrolases"/>
    <property type="match status" value="1"/>
</dbReference>
<evidence type="ECO:0000256" key="7">
    <source>
        <dbReference type="SAM" id="Coils"/>
    </source>
</evidence>
<dbReference type="SMART" id="SM00220">
    <property type="entry name" value="S_TKc"/>
    <property type="match status" value="1"/>
</dbReference>
<dbReference type="InterPro" id="IPR003594">
    <property type="entry name" value="HATPase_dom"/>
</dbReference>
<organism evidence="12 13">
    <name type="scientific">Sorangium atrum</name>
    <dbReference type="NCBI Taxonomy" id="2995308"/>
    <lineage>
        <taxon>Bacteria</taxon>
        <taxon>Pseudomonadati</taxon>
        <taxon>Myxococcota</taxon>
        <taxon>Polyangia</taxon>
        <taxon>Polyangiales</taxon>
        <taxon>Polyangiaceae</taxon>
        <taxon>Sorangium</taxon>
    </lineage>
</organism>
<dbReference type="Gene3D" id="3.30.200.20">
    <property type="entry name" value="Phosphorylase Kinase, domain 1"/>
    <property type="match status" value="1"/>
</dbReference>
<dbReference type="PROSITE" id="PS50011">
    <property type="entry name" value="PROTEIN_KINASE_DOM"/>
    <property type="match status" value="1"/>
</dbReference>
<feature type="region of interest" description="Disordered" evidence="8">
    <location>
        <begin position="1969"/>
        <end position="1989"/>
    </location>
</feature>
<keyword evidence="4" id="KW-0808">Transferase</keyword>
<dbReference type="InterPro" id="IPR029016">
    <property type="entry name" value="GAF-like_dom_sf"/>
</dbReference>
<dbReference type="SUPFAM" id="SSF47384">
    <property type="entry name" value="Homodimeric domain of signal transducing histidine kinase"/>
    <property type="match status" value="1"/>
</dbReference>
<evidence type="ECO:0000256" key="8">
    <source>
        <dbReference type="SAM" id="MobiDB-lite"/>
    </source>
</evidence>
<dbReference type="InterPro" id="IPR004358">
    <property type="entry name" value="Sig_transdc_His_kin-like_C"/>
</dbReference>
<feature type="region of interest" description="Disordered" evidence="8">
    <location>
        <begin position="1272"/>
        <end position="1291"/>
    </location>
</feature>
<dbReference type="RefSeq" id="WP_272103015.1">
    <property type="nucleotide sequence ID" value="NZ_JAQNDK010000006.1"/>
</dbReference>
<comment type="catalytic activity">
    <reaction evidence="1">
        <text>ATP + protein L-histidine = ADP + protein N-phospho-L-histidine.</text>
        <dbReference type="EC" id="2.7.13.3"/>
    </reaction>
</comment>
<dbReference type="Proteomes" id="UP001217485">
    <property type="component" value="Unassembled WGS sequence"/>
</dbReference>
<dbReference type="SUPFAM" id="SSF55781">
    <property type="entry name" value="GAF domain-like"/>
    <property type="match status" value="1"/>
</dbReference>
<dbReference type="InterPro" id="IPR008271">
    <property type="entry name" value="Ser/Thr_kinase_AS"/>
</dbReference>
<feature type="domain" description="Protein kinase" evidence="9">
    <location>
        <begin position="3"/>
        <end position="272"/>
    </location>
</feature>
<evidence type="ECO:0000259" key="10">
    <source>
        <dbReference type="PROSITE" id="PS50109"/>
    </source>
</evidence>
<dbReference type="Gene3D" id="1.10.510.10">
    <property type="entry name" value="Transferase(Phosphotransferase) domain 1"/>
    <property type="match status" value="1"/>
</dbReference>
<evidence type="ECO:0000313" key="13">
    <source>
        <dbReference type="Proteomes" id="UP001217485"/>
    </source>
</evidence>